<accession>A0A2H0AZ53</accession>
<name>A0A2H0AZ53_9BACT</name>
<evidence type="ECO:0000313" key="9">
    <source>
        <dbReference type="Proteomes" id="UP000230671"/>
    </source>
</evidence>
<dbReference type="InterPro" id="IPR001640">
    <property type="entry name" value="Lgt"/>
</dbReference>
<feature type="transmembrane region" description="Helical" evidence="7">
    <location>
        <begin position="215"/>
        <end position="236"/>
    </location>
</feature>
<comment type="similarity">
    <text evidence="1">Belongs to the Lgt family.</text>
</comment>
<evidence type="ECO:0000256" key="3">
    <source>
        <dbReference type="ARBA" id="ARBA00022679"/>
    </source>
</evidence>
<feature type="transmembrane region" description="Helical" evidence="7">
    <location>
        <begin position="114"/>
        <end position="136"/>
    </location>
</feature>
<dbReference type="GO" id="GO:0008961">
    <property type="term" value="F:phosphatidylglycerol-prolipoprotein diacylglyceryl transferase activity"/>
    <property type="evidence" value="ECO:0007669"/>
    <property type="project" value="InterPro"/>
</dbReference>
<evidence type="ECO:0000256" key="1">
    <source>
        <dbReference type="ARBA" id="ARBA00007150"/>
    </source>
</evidence>
<proteinExistence type="inferred from homology"/>
<organism evidence="8 9">
    <name type="scientific">Candidatus Berkelbacteria bacterium CG23_combo_of_CG06-09_8_20_14_all_41_73</name>
    <dbReference type="NCBI Taxonomy" id="1974519"/>
    <lineage>
        <taxon>Bacteria</taxon>
        <taxon>Candidatus Berkelbacteria</taxon>
    </lineage>
</organism>
<dbReference type="Pfam" id="PF01790">
    <property type="entry name" value="LGT"/>
    <property type="match status" value="1"/>
</dbReference>
<feature type="transmembrane region" description="Helical" evidence="7">
    <location>
        <begin position="148"/>
        <end position="171"/>
    </location>
</feature>
<feature type="transmembrane region" description="Helical" evidence="7">
    <location>
        <begin position="81"/>
        <end position="102"/>
    </location>
</feature>
<dbReference type="AlphaFoldDB" id="A0A2H0AZ53"/>
<keyword evidence="6 7" id="KW-0472">Membrane</keyword>
<evidence type="ECO:0000256" key="4">
    <source>
        <dbReference type="ARBA" id="ARBA00022692"/>
    </source>
</evidence>
<reference evidence="8 9" key="1">
    <citation type="submission" date="2017-09" db="EMBL/GenBank/DDBJ databases">
        <title>Depth-based differentiation of microbial function through sediment-hosted aquifers and enrichment of novel symbionts in the deep terrestrial subsurface.</title>
        <authorList>
            <person name="Probst A.J."/>
            <person name="Ladd B."/>
            <person name="Jarett J.K."/>
            <person name="Geller-Mcgrath D.E."/>
            <person name="Sieber C.M."/>
            <person name="Emerson J.B."/>
            <person name="Anantharaman K."/>
            <person name="Thomas B.C."/>
            <person name="Malmstrom R."/>
            <person name="Stieglmeier M."/>
            <person name="Klingl A."/>
            <person name="Woyke T."/>
            <person name="Ryan C.M."/>
            <person name="Banfield J.F."/>
        </authorList>
    </citation>
    <scope>NUCLEOTIDE SEQUENCE [LARGE SCALE GENOMIC DNA]</scope>
    <source>
        <strain evidence="8">CG23_combo_of_CG06-09_8_20_14_all_41_73</strain>
    </source>
</reference>
<keyword evidence="3" id="KW-0808">Transferase</keyword>
<dbReference type="GO" id="GO:0042158">
    <property type="term" value="P:lipoprotein biosynthetic process"/>
    <property type="evidence" value="ECO:0007669"/>
    <property type="project" value="InterPro"/>
</dbReference>
<dbReference type="EMBL" id="PCSO01000120">
    <property type="protein sequence ID" value="PIP50677.1"/>
    <property type="molecule type" value="Genomic_DNA"/>
</dbReference>
<evidence type="ECO:0000256" key="5">
    <source>
        <dbReference type="ARBA" id="ARBA00022989"/>
    </source>
</evidence>
<gene>
    <name evidence="8" type="ORF">COX11_02910</name>
</gene>
<sequence length="243" mass="27894">MKIVLFSIFGFNVYSHGVFLVLSMAIGGWLLYRLAKKQGLSIQYFLSDYLISLIVGILASRILFYLINLKYYQSFYQVVEIWQGGLVSFAGFIVGAIIFLLFLKYQKQELSPWLDLAGIVFPLAIAIGRVGCVLNGEFGIKTSSIFAIYGYMPVTAFEIFLGMAIFTLNFYLFLNYKRYLPKYFLFFSFVALYSFVRIFIDAYRIDPQLAIGMNLSQLTSLAIFIISIVTYGSYFYKRKARSQ</sequence>
<comment type="caution">
    <text evidence="8">The sequence shown here is derived from an EMBL/GenBank/DDBJ whole genome shotgun (WGS) entry which is preliminary data.</text>
</comment>
<feature type="transmembrane region" description="Helical" evidence="7">
    <location>
        <begin position="183"/>
        <end position="203"/>
    </location>
</feature>
<keyword evidence="5 7" id="KW-1133">Transmembrane helix</keyword>
<dbReference type="GO" id="GO:0005886">
    <property type="term" value="C:plasma membrane"/>
    <property type="evidence" value="ECO:0007669"/>
    <property type="project" value="InterPro"/>
</dbReference>
<keyword evidence="2" id="KW-1003">Cell membrane</keyword>
<evidence type="ECO:0008006" key="10">
    <source>
        <dbReference type="Google" id="ProtNLM"/>
    </source>
</evidence>
<evidence type="ECO:0000256" key="7">
    <source>
        <dbReference type="SAM" id="Phobius"/>
    </source>
</evidence>
<feature type="transmembrane region" description="Helical" evidence="7">
    <location>
        <begin position="44"/>
        <end position="69"/>
    </location>
</feature>
<dbReference type="PANTHER" id="PTHR30589">
    <property type="entry name" value="PROLIPOPROTEIN DIACYLGLYCERYL TRANSFERASE"/>
    <property type="match status" value="1"/>
</dbReference>
<evidence type="ECO:0000313" key="8">
    <source>
        <dbReference type="EMBL" id="PIP50677.1"/>
    </source>
</evidence>
<evidence type="ECO:0000256" key="2">
    <source>
        <dbReference type="ARBA" id="ARBA00022475"/>
    </source>
</evidence>
<keyword evidence="4 7" id="KW-0812">Transmembrane</keyword>
<dbReference type="Proteomes" id="UP000230671">
    <property type="component" value="Unassembled WGS sequence"/>
</dbReference>
<protein>
    <recommendedName>
        <fullName evidence="10">Phosphatidylglycerol--prolipoprotein diacylglyceryl transferase</fullName>
    </recommendedName>
</protein>
<dbReference type="PANTHER" id="PTHR30589:SF0">
    <property type="entry name" value="PHOSPHATIDYLGLYCEROL--PROLIPOPROTEIN DIACYLGLYCERYL TRANSFERASE"/>
    <property type="match status" value="1"/>
</dbReference>
<feature type="transmembrane region" description="Helical" evidence="7">
    <location>
        <begin position="13"/>
        <end position="32"/>
    </location>
</feature>
<evidence type="ECO:0000256" key="6">
    <source>
        <dbReference type="ARBA" id="ARBA00023136"/>
    </source>
</evidence>